<gene>
    <name evidence="1" type="ORF">SAMN04488094_11773</name>
</gene>
<dbReference type="OrthoDB" id="7554161at2"/>
<keyword evidence="2" id="KW-1185">Reference proteome</keyword>
<sequence length="238" mass="26584">MGEFIKTRFPVAIYRGLIIDLEDRLRGEALKAHRMIHDHSGLDTRRARRLEGMSRFHMMEKGFQEVCELHGGALLDGGIIPGSDFKVFQPFMRFEHEGQGFILGLAAMPEPSKLPVKNKSRNAGVTLNYRLSPHFDFDGTAPQIGDICILFLFARDPEQAGKIKELAIGLIDSDYEQYLFYERIDQYLADDGDVSEPSSPFSTPSALPAGGAVRLKRTMKPFIPPEAPSVDDEQDGKA</sequence>
<reference evidence="1 2" key="1">
    <citation type="submission" date="2016-10" db="EMBL/GenBank/DDBJ databases">
        <authorList>
            <person name="de Groot N.N."/>
        </authorList>
    </citation>
    <scope>NUCLEOTIDE SEQUENCE [LARGE SCALE GENOMIC DNA]</scope>
    <source>
        <strain evidence="1 2">DSM 19548</strain>
    </source>
</reference>
<evidence type="ECO:0000313" key="1">
    <source>
        <dbReference type="EMBL" id="SFD15410.1"/>
    </source>
</evidence>
<protein>
    <submittedName>
        <fullName evidence="1">Uncharacterized protein</fullName>
    </submittedName>
</protein>
<dbReference type="STRING" id="441112.SAMN04488094_11773"/>
<dbReference type="AlphaFoldDB" id="A0A1I1QB95"/>
<dbReference type="RefSeq" id="WP_093362629.1">
    <property type="nucleotide sequence ID" value="NZ_FOLG01000017.1"/>
</dbReference>
<accession>A0A1I1QB95</accession>
<dbReference type="Proteomes" id="UP000198728">
    <property type="component" value="Unassembled WGS sequence"/>
</dbReference>
<name>A0A1I1QB95_9RHOB</name>
<dbReference type="EMBL" id="FOLG01000017">
    <property type="protein sequence ID" value="SFD15410.1"/>
    <property type="molecule type" value="Genomic_DNA"/>
</dbReference>
<proteinExistence type="predicted"/>
<organism evidence="1 2">
    <name type="scientific">Tropicimonas isoalkanivorans</name>
    <dbReference type="NCBI Taxonomy" id="441112"/>
    <lineage>
        <taxon>Bacteria</taxon>
        <taxon>Pseudomonadati</taxon>
        <taxon>Pseudomonadota</taxon>
        <taxon>Alphaproteobacteria</taxon>
        <taxon>Rhodobacterales</taxon>
        <taxon>Roseobacteraceae</taxon>
        <taxon>Tropicimonas</taxon>
    </lineage>
</organism>
<evidence type="ECO:0000313" key="2">
    <source>
        <dbReference type="Proteomes" id="UP000198728"/>
    </source>
</evidence>